<dbReference type="OrthoDB" id="7464126at2759"/>
<dbReference type="Gene3D" id="3.40.50.300">
    <property type="entry name" value="P-loop containing nucleotide triphosphate hydrolases"/>
    <property type="match status" value="1"/>
</dbReference>
<gene>
    <name evidence="4" type="ORF">APUU_81017S</name>
</gene>
<organism evidence="4 5">
    <name type="scientific">Aspergillus puulaauensis</name>
    <dbReference type="NCBI Taxonomy" id="1220207"/>
    <lineage>
        <taxon>Eukaryota</taxon>
        <taxon>Fungi</taxon>
        <taxon>Dikarya</taxon>
        <taxon>Ascomycota</taxon>
        <taxon>Pezizomycotina</taxon>
        <taxon>Eurotiomycetes</taxon>
        <taxon>Eurotiomycetidae</taxon>
        <taxon>Eurotiales</taxon>
        <taxon>Aspergillaceae</taxon>
        <taxon>Aspergillus</taxon>
    </lineage>
</organism>
<accession>A0A7R8ASS3</accession>
<evidence type="ECO:0000259" key="2">
    <source>
        <dbReference type="Pfam" id="PF24809"/>
    </source>
</evidence>
<reference evidence="4" key="1">
    <citation type="submission" date="2021-01" db="EMBL/GenBank/DDBJ databases">
        <authorList>
            <consortium name="Aspergillus puulaauensis MK2 genome sequencing consortium"/>
            <person name="Kazuki M."/>
            <person name="Futagami T."/>
        </authorList>
    </citation>
    <scope>NUCLEOTIDE SEQUENCE</scope>
    <source>
        <strain evidence="4">MK2</strain>
    </source>
</reference>
<dbReference type="Pfam" id="PF24809">
    <property type="entry name" value="DUF7708"/>
    <property type="match status" value="1"/>
</dbReference>
<dbReference type="SUPFAM" id="SSF52540">
    <property type="entry name" value="P-loop containing nucleoside triphosphate hydrolases"/>
    <property type="match status" value="1"/>
</dbReference>
<evidence type="ECO:0000259" key="3">
    <source>
        <dbReference type="Pfam" id="PF24883"/>
    </source>
</evidence>
<keyword evidence="5" id="KW-1185">Reference proteome</keyword>
<dbReference type="EMBL" id="AP024450">
    <property type="protein sequence ID" value="BCS30714.1"/>
    <property type="molecule type" value="Genomic_DNA"/>
</dbReference>
<dbReference type="InterPro" id="IPR027417">
    <property type="entry name" value="P-loop_NTPase"/>
</dbReference>
<dbReference type="RefSeq" id="XP_041562900.1">
    <property type="nucleotide sequence ID" value="XM_041697362.1"/>
</dbReference>
<evidence type="ECO:0000313" key="5">
    <source>
        <dbReference type="Proteomes" id="UP000654913"/>
    </source>
</evidence>
<dbReference type="PANTHER" id="PTHR10039">
    <property type="entry name" value="AMELOGENIN"/>
    <property type="match status" value="1"/>
</dbReference>
<dbReference type="Proteomes" id="UP000654913">
    <property type="component" value="Chromosome 8"/>
</dbReference>
<protein>
    <recommendedName>
        <fullName evidence="6">NACHT domain-containing protein</fullName>
    </recommendedName>
</protein>
<feature type="domain" description="Nephrocystin 3-like N-terminal" evidence="3">
    <location>
        <begin position="301"/>
        <end position="474"/>
    </location>
</feature>
<proteinExistence type="predicted"/>
<dbReference type="InterPro" id="IPR056884">
    <property type="entry name" value="NPHP3-like_N"/>
</dbReference>
<dbReference type="PANTHER" id="PTHR10039:SF16">
    <property type="entry name" value="GPI INOSITOL-DEACYLASE"/>
    <property type="match status" value="1"/>
</dbReference>
<dbReference type="Gene3D" id="1.25.40.20">
    <property type="entry name" value="Ankyrin repeat-containing domain"/>
    <property type="match status" value="1"/>
</dbReference>
<dbReference type="InterPro" id="IPR036770">
    <property type="entry name" value="Ankyrin_rpt-contain_sf"/>
</dbReference>
<dbReference type="InterPro" id="IPR056125">
    <property type="entry name" value="DUF7708"/>
</dbReference>
<reference evidence="4" key="2">
    <citation type="submission" date="2021-02" db="EMBL/GenBank/DDBJ databases">
        <title>Aspergillus puulaauensis MK2 genome sequence.</title>
        <authorList>
            <person name="Futagami T."/>
            <person name="Mori K."/>
            <person name="Kadooka C."/>
            <person name="Tanaka T."/>
        </authorList>
    </citation>
    <scope>NUCLEOTIDE SEQUENCE</scope>
    <source>
        <strain evidence="4">MK2</strain>
    </source>
</reference>
<name>A0A7R8ASS3_9EURO</name>
<evidence type="ECO:0008006" key="6">
    <source>
        <dbReference type="Google" id="ProtNLM"/>
    </source>
</evidence>
<keyword evidence="1" id="KW-0677">Repeat</keyword>
<dbReference type="Pfam" id="PF24883">
    <property type="entry name" value="NPHP3_N"/>
    <property type="match status" value="1"/>
</dbReference>
<sequence>MDGQSQDLWLSALAKLDEADKALLLAFGDVTDPSKRVDVLDGFGQTTREAYEMCVRKRWSFKLPGGQGKKIIVRDLIAKTTHWLEVFKGIGDQAVHFDPAFAGLPWAGARFLLQIAINDFEKFDFAVEAAERISRMTARYRIIEKLYLRRGSEAAEQLEQALILLYATTLTYLAKAKRYFEENTALRMLHSGLLAKSDLHDLMEKLETHEKEADRCTSLVEAEINHDTAALIADLSLEMKQMSALREALARIDQPILNMAHQLDRMEDHLDNMQRKEILDWISSQRYGDHHRAIKDRVLDGTCSWIMQHPEFVKWKADSTNSLLWLHGTQGAGKSCLTSVVIEDSMELARPDQSCSLAYFYCSRNTSEPQRADPQKVLACIARQLSSTSSDCPIAPPTIALYNKLRSVDGSREVLAIPELVELILELTNLYYRTTIVLDALDECDPETRWKLVDALNDIVADSTSLVKVFVSSREEGDLRLSIEDHTGIQVTALENSEDIQKFVEVETERMVAKKQVLGRIKQPATKEELKQLIKHDVVSKANGMFRWAELQLASLRGIQFEKDVRSELSRIPRDLGMLYEDLYQRALESAKDTARSVMQNALKWMLCSRETLPQKDFFQAITAFLDVDVDDFDEDVILDLLNNFVVSYTTESGVQSFRFAHLSVREFLETKPEYCVASSNSFAAEISLLTLIGCSGSPSASRFVEELGLDASTFIPFSEVESHTKGIHDYCIRFWGEHCELAGGANRTADSKHLNRLLHYFLFDDSDENCPVSRWWRSYHRLLGIRRHAFAMKNFFYDHEQSSDRALFLASCYGFDEIVSMERPEVLSAHLQTECAMAAATHQQHSVLRSLLDTTNTRDLLQDLVFQMVFLGDVNGVREFLKLLEPAEVTEFMLSRARRPEIISMLLDHNRGLQITTKMVEDNGRPSDCINVYLDRAPDLEITSNILSNAIGSMGFDSFKRLVDRADPAMITSDVIATALFKDYLGPHVLPMIELLLERAGEIEVDEVAIMQGVGNSKSPEMVKRLIDQGWILAPRTIEYGALYANKEVFQVLFEASGANVTPRLLELAAANDRDGDRVVTLLVNLLDDAVDDETWNRMLVRCVRNRSRGQETMGVLLPLKPSTKIGEKVFLAGLKMDWNDHGRLNRMLDEHRELEITDSVVRCALEKLKYDGTIRKILDRHGCPVISCDMMLGAVSNRLFGDEMTKLLLHREGMLEPPSAEVRKAVICNDHSGYEILQMLESRFGNFTFTDADLESATSGSLKMLKLILSRRGIAHTSGSVLRAAASRAHLDVLKYVLRLYDGPVTREMVVAAAGNEGSGAEKFKLIWDLAPDVKPCPELLLEAAHAEDNLNLILDRLEDESLCQTVLDAAVQSRDDCYGLVRTFLRRGVPIKISQKTVMDAIESGNGEILSLVLKYVPEFEITQEIVNLAVEREDFGSLTILDREASPTELNLQGVRQGVPKSFRTSFVRYFDKDI</sequence>
<dbReference type="KEGG" id="apuu:APUU_81017S"/>
<dbReference type="GeneID" id="64980711"/>
<evidence type="ECO:0000313" key="4">
    <source>
        <dbReference type="EMBL" id="BCS30714.1"/>
    </source>
</evidence>
<feature type="domain" description="DUF7708" evidence="2">
    <location>
        <begin position="84"/>
        <end position="215"/>
    </location>
</feature>
<evidence type="ECO:0000256" key="1">
    <source>
        <dbReference type="ARBA" id="ARBA00022737"/>
    </source>
</evidence>